<name>A0AA35S3Q3_GEOBA</name>
<accession>A0AA35S3Q3</accession>
<dbReference type="EMBL" id="CASHTH010001948">
    <property type="protein sequence ID" value="CAI8022384.1"/>
    <property type="molecule type" value="Genomic_DNA"/>
</dbReference>
<evidence type="ECO:0000313" key="3">
    <source>
        <dbReference type="Proteomes" id="UP001174909"/>
    </source>
</evidence>
<keyword evidence="1" id="KW-1133">Transmembrane helix</keyword>
<organism evidence="2 3">
    <name type="scientific">Geodia barretti</name>
    <name type="common">Barrett's horny sponge</name>
    <dbReference type="NCBI Taxonomy" id="519541"/>
    <lineage>
        <taxon>Eukaryota</taxon>
        <taxon>Metazoa</taxon>
        <taxon>Porifera</taxon>
        <taxon>Demospongiae</taxon>
        <taxon>Heteroscleromorpha</taxon>
        <taxon>Tetractinellida</taxon>
        <taxon>Astrophorina</taxon>
        <taxon>Geodiidae</taxon>
        <taxon>Geodia</taxon>
    </lineage>
</organism>
<protein>
    <submittedName>
        <fullName evidence="2">Uncharacterized protein</fullName>
    </submittedName>
</protein>
<dbReference type="AlphaFoldDB" id="A0AA35S3Q3"/>
<gene>
    <name evidence="2" type="ORF">GBAR_LOCUS13153</name>
</gene>
<feature type="transmembrane region" description="Helical" evidence="1">
    <location>
        <begin position="29"/>
        <end position="52"/>
    </location>
</feature>
<proteinExistence type="predicted"/>
<keyword evidence="1" id="KW-0472">Membrane</keyword>
<comment type="caution">
    <text evidence="2">The sequence shown here is derived from an EMBL/GenBank/DDBJ whole genome shotgun (WGS) entry which is preliminary data.</text>
</comment>
<keyword evidence="3" id="KW-1185">Reference proteome</keyword>
<dbReference type="Proteomes" id="UP001174909">
    <property type="component" value="Unassembled WGS sequence"/>
</dbReference>
<evidence type="ECO:0000256" key="1">
    <source>
        <dbReference type="SAM" id="Phobius"/>
    </source>
</evidence>
<reference evidence="2" key="1">
    <citation type="submission" date="2023-03" db="EMBL/GenBank/DDBJ databases">
        <authorList>
            <person name="Steffen K."/>
            <person name="Cardenas P."/>
        </authorList>
    </citation>
    <scope>NUCLEOTIDE SEQUENCE</scope>
</reference>
<keyword evidence="1" id="KW-0812">Transmembrane</keyword>
<evidence type="ECO:0000313" key="2">
    <source>
        <dbReference type="EMBL" id="CAI8022384.1"/>
    </source>
</evidence>
<sequence>MSSLSIVGALSIVGSAVHRKTVCNPKVHPIFVLSIVDTLLSALWISGALVWLKGGVQHHRVGCFTITCMTVDSSYCSHHDSIWSYSS</sequence>